<proteinExistence type="predicted"/>
<feature type="domain" description="MmyB-like transcription regulator ligand binding" evidence="1">
    <location>
        <begin position="124"/>
        <end position="260"/>
    </location>
</feature>
<reference evidence="3" key="1">
    <citation type="submission" date="2018-12" db="EMBL/GenBank/DDBJ databases">
        <title>Tengunoibacter tsumagoiensis gen. nov., sp. nov., Dictyobacter kobayashii sp. nov., D. alpinus sp. nov., and D. joshuensis sp. nov. and description of Dictyobacteraceae fam. nov. within the order Ktedonobacterales isolated from Tengu-no-mugimeshi.</title>
        <authorList>
            <person name="Wang C.M."/>
            <person name="Zheng Y."/>
            <person name="Sakai Y."/>
            <person name="Toyoda A."/>
            <person name="Minakuchi Y."/>
            <person name="Abe K."/>
            <person name="Yokota A."/>
            <person name="Yabe S."/>
        </authorList>
    </citation>
    <scope>NUCLEOTIDE SEQUENCE [LARGE SCALE GENOMIC DNA]</scope>
    <source>
        <strain evidence="3">S-27</strain>
    </source>
</reference>
<comment type="caution">
    <text evidence="2">The sequence shown here is derived from an EMBL/GenBank/DDBJ whole genome shotgun (WGS) entry which is preliminary data.</text>
</comment>
<gene>
    <name evidence="2" type="ORF">KDAU_43070</name>
</gene>
<evidence type="ECO:0000313" key="2">
    <source>
        <dbReference type="EMBL" id="GCE06978.1"/>
    </source>
</evidence>
<dbReference type="RefSeq" id="WP_126597879.1">
    <property type="nucleotide sequence ID" value="NZ_BIFQ01000001.1"/>
</dbReference>
<dbReference type="PANTHER" id="PTHR35010">
    <property type="entry name" value="BLL4672 PROTEIN-RELATED"/>
    <property type="match status" value="1"/>
</dbReference>
<dbReference type="OrthoDB" id="144184at2"/>
<evidence type="ECO:0000259" key="1">
    <source>
        <dbReference type="Pfam" id="PF17765"/>
    </source>
</evidence>
<dbReference type="Gene3D" id="3.30.450.180">
    <property type="match status" value="1"/>
</dbReference>
<sequence length="303" mass="34917">MSLQLSARNEDNASAKEQARVFHQMLAAIEAVREKRQEEYRARHHPQLKRFTQQELNDEVCPTYKNWLIGRSQRLPSRSTLMVIADYLECRLSERNDILLAAQYLPEQPGWEGDALRQALEQAQLTMETLPYPAIVVTHTLQVHAANELFLRLMELPSLDTLPAHQRTILHFLLNPKFRANAMVNAEAYTMWQQHVLYAIRHFKQQNALYQYDAWYQQFVKRGYGEVADFQAFWEKANEVTRQEVAPTKMVFARMPTTGELLPIRVRNMMISVSSKTYPAVAALLPVDEAARTVYAALASAPS</sequence>
<dbReference type="Proteomes" id="UP000287224">
    <property type="component" value="Unassembled WGS sequence"/>
</dbReference>
<dbReference type="InterPro" id="IPR041413">
    <property type="entry name" value="MLTR_LBD"/>
</dbReference>
<organism evidence="2 3">
    <name type="scientific">Dictyobacter aurantiacus</name>
    <dbReference type="NCBI Taxonomy" id="1936993"/>
    <lineage>
        <taxon>Bacteria</taxon>
        <taxon>Bacillati</taxon>
        <taxon>Chloroflexota</taxon>
        <taxon>Ktedonobacteria</taxon>
        <taxon>Ktedonobacterales</taxon>
        <taxon>Dictyobacteraceae</taxon>
        <taxon>Dictyobacter</taxon>
    </lineage>
</organism>
<dbReference type="AlphaFoldDB" id="A0A401ZJH6"/>
<name>A0A401ZJH6_9CHLR</name>
<evidence type="ECO:0000313" key="3">
    <source>
        <dbReference type="Proteomes" id="UP000287224"/>
    </source>
</evidence>
<protein>
    <recommendedName>
        <fullName evidence="1">MmyB-like transcription regulator ligand binding domain-containing protein</fullName>
    </recommendedName>
</protein>
<dbReference type="Pfam" id="PF17765">
    <property type="entry name" value="MLTR_LBD"/>
    <property type="match status" value="1"/>
</dbReference>
<accession>A0A401ZJH6</accession>
<dbReference type="EMBL" id="BIFQ01000001">
    <property type="protein sequence ID" value="GCE06978.1"/>
    <property type="molecule type" value="Genomic_DNA"/>
</dbReference>
<keyword evidence="3" id="KW-1185">Reference proteome</keyword>